<evidence type="ECO:0000313" key="3">
    <source>
        <dbReference type="Proteomes" id="UP000620075"/>
    </source>
</evidence>
<dbReference type="InterPro" id="IPR050491">
    <property type="entry name" value="AmpC-like"/>
</dbReference>
<gene>
    <name evidence="2" type="ORF">JF888_09685</name>
</gene>
<evidence type="ECO:0000259" key="1">
    <source>
        <dbReference type="Pfam" id="PF00144"/>
    </source>
</evidence>
<evidence type="ECO:0000313" key="2">
    <source>
        <dbReference type="EMBL" id="MBJ7603442.1"/>
    </source>
</evidence>
<dbReference type="PANTHER" id="PTHR46825:SF9">
    <property type="entry name" value="BETA-LACTAMASE-RELATED DOMAIN-CONTAINING PROTEIN"/>
    <property type="match status" value="1"/>
</dbReference>
<protein>
    <submittedName>
        <fullName evidence="2">Beta-lactamase family protein</fullName>
    </submittedName>
</protein>
<sequence>MSPRPSPSGLPLASKAGVDQIAGAALSAEGAGLSIAVERGGQAVFAKGYGWADIENRVPVTVNSIFGLASVTKQFTAAAIMQMVEQGKFHLDDYLSKLLPEFPDQSPPVTVRQLLNHTSGIAGYTSLPGYLQLEPYDQSEQTMISFIASSPRKFAPGSRFGYSNSGYFLLGLLLERQSGSPYATYLQQHLFKPLGLHDTEFCQSHPDGRREVRRYAAGGSSPQPAAPVSMTVAFSAGGLCSTPEDMLRWQDALRAGRVVSKATYRLMTTPTLAGDGQTTPYGFGLEFDSIVGGQAVVWHDGGGPGISSELAYYPNLNLGVAVVSNADRVSATVVAQAVAEFLIEPTRRPSP</sequence>
<dbReference type="AlphaFoldDB" id="A0A934NHF7"/>
<reference evidence="2 3" key="1">
    <citation type="submission" date="2020-10" db="EMBL/GenBank/DDBJ databases">
        <title>Ca. Dormibacterota MAGs.</title>
        <authorList>
            <person name="Montgomery K."/>
        </authorList>
    </citation>
    <scope>NUCLEOTIDE SEQUENCE [LARGE SCALE GENOMIC DNA]</scope>
    <source>
        <strain evidence="2">SC8811_S16_3</strain>
    </source>
</reference>
<proteinExistence type="predicted"/>
<dbReference type="InterPro" id="IPR001466">
    <property type="entry name" value="Beta-lactam-related"/>
</dbReference>
<dbReference type="Pfam" id="PF00144">
    <property type="entry name" value="Beta-lactamase"/>
    <property type="match status" value="1"/>
</dbReference>
<dbReference type="EMBL" id="JAEKNQ010000036">
    <property type="protein sequence ID" value="MBJ7603442.1"/>
    <property type="molecule type" value="Genomic_DNA"/>
</dbReference>
<feature type="domain" description="Beta-lactamase-related" evidence="1">
    <location>
        <begin position="31"/>
        <end position="339"/>
    </location>
</feature>
<comment type="caution">
    <text evidence="2">The sequence shown here is derived from an EMBL/GenBank/DDBJ whole genome shotgun (WGS) entry which is preliminary data.</text>
</comment>
<accession>A0A934NHF7</accession>
<dbReference type="Proteomes" id="UP000620075">
    <property type="component" value="Unassembled WGS sequence"/>
</dbReference>
<dbReference type="SUPFAM" id="SSF56601">
    <property type="entry name" value="beta-lactamase/transpeptidase-like"/>
    <property type="match status" value="1"/>
</dbReference>
<dbReference type="Gene3D" id="3.40.710.10">
    <property type="entry name" value="DD-peptidase/beta-lactamase superfamily"/>
    <property type="match status" value="1"/>
</dbReference>
<dbReference type="PANTHER" id="PTHR46825">
    <property type="entry name" value="D-ALANYL-D-ALANINE-CARBOXYPEPTIDASE/ENDOPEPTIDASE AMPH"/>
    <property type="match status" value="1"/>
</dbReference>
<name>A0A934NHF7_9BACT</name>
<dbReference type="InterPro" id="IPR012338">
    <property type="entry name" value="Beta-lactam/transpept-like"/>
</dbReference>
<organism evidence="2 3">
    <name type="scientific">Candidatus Dormiibacter inghamiae</name>
    <dbReference type="NCBI Taxonomy" id="3127013"/>
    <lineage>
        <taxon>Bacteria</taxon>
        <taxon>Bacillati</taxon>
        <taxon>Candidatus Dormiibacterota</taxon>
        <taxon>Candidatus Dormibacteria</taxon>
        <taxon>Candidatus Dormibacterales</taxon>
        <taxon>Candidatus Dormibacteraceae</taxon>
        <taxon>Candidatus Dormiibacter</taxon>
    </lineage>
</organism>